<organism evidence="1 2">
    <name type="scientific">Araneus ventricosus</name>
    <name type="common">Orbweaver spider</name>
    <name type="synonym">Epeira ventricosa</name>
    <dbReference type="NCBI Taxonomy" id="182803"/>
    <lineage>
        <taxon>Eukaryota</taxon>
        <taxon>Metazoa</taxon>
        <taxon>Ecdysozoa</taxon>
        <taxon>Arthropoda</taxon>
        <taxon>Chelicerata</taxon>
        <taxon>Arachnida</taxon>
        <taxon>Araneae</taxon>
        <taxon>Araneomorphae</taxon>
        <taxon>Entelegynae</taxon>
        <taxon>Araneoidea</taxon>
        <taxon>Araneidae</taxon>
        <taxon>Araneus</taxon>
    </lineage>
</organism>
<comment type="caution">
    <text evidence="1">The sequence shown here is derived from an EMBL/GenBank/DDBJ whole genome shotgun (WGS) entry which is preliminary data.</text>
</comment>
<reference evidence="1 2" key="1">
    <citation type="journal article" date="2019" name="Sci. Rep.">
        <title>Orb-weaving spider Araneus ventricosus genome elucidates the spidroin gene catalogue.</title>
        <authorList>
            <person name="Kono N."/>
            <person name="Nakamura H."/>
            <person name="Ohtoshi R."/>
            <person name="Moran D.A.P."/>
            <person name="Shinohara A."/>
            <person name="Yoshida Y."/>
            <person name="Fujiwara M."/>
            <person name="Mori M."/>
            <person name="Tomita M."/>
            <person name="Arakawa K."/>
        </authorList>
    </citation>
    <scope>NUCLEOTIDE SEQUENCE [LARGE SCALE GENOMIC DNA]</scope>
</reference>
<sequence length="146" mass="16502">MLEISLNSLREKCNDLVNYVQIFGESQNSFVEIQIKPKNCQCLQQKVEKLKQKYYELPETANISMADGALDKLDQRLETSEVSFKVILDILTSKKENAISTNNKGECVCVGPQQGRPLDLGQRNLARTSFGGFECECAPRSRFSNF</sequence>
<dbReference type="AlphaFoldDB" id="A0A4Y2TVI2"/>
<evidence type="ECO:0000313" key="1">
    <source>
        <dbReference type="EMBL" id="GBO03407.1"/>
    </source>
</evidence>
<evidence type="ECO:0000313" key="2">
    <source>
        <dbReference type="Proteomes" id="UP000499080"/>
    </source>
</evidence>
<proteinExistence type="predicted"/>
<dbReference type="Proteomes" id="UP000499080">
    <property type="component" value="Unassembled WGS sequence"/>
</dbReference>
<accession>A0A4Y2TVI2</accession>
<gene>
    <name evidence="1" type="ORF">AVEN_220717_1</name>
</gene>
<keyword evidence="2" id="KW-1185">Reference proteome</keyword>
<protein>
    <submittedName>
        <fullName evidence="1">Uncharacterized protein</fullName>
    </submittedName>
</protein>
<dbReference type="EMBL" id="BGPR01030712">
    <property type="protein sequence ID" value="GBO03407.1"/>
    <property type="molecule type" value="Genomic_DNA"/>
</dbReference>
<name>A0A4Y2TVI2_ARAVE</name>